<dbReference type="PRINTS" id="PR01950">
    <property type="entry name" value="LANCSUPER"/>
</dbReference>
<dbReference type="CDD" id="cd04792">
    <property type="entry name" value="LanM-like"/>
    <property type="match status" value="1"/>
</dbReference>
<comment type="caution">
    <text evidence="3">The sequence shown here is derived from an EMBL/GenBank/DDBJ whole genome shotgun (WGS) entry which is preliminary data.</text>
</comment>
<evidence type="ECO:0000256" key="1">
    <source>
        <dbReference type="PIRSR" id="PIRSR607822-1"/>
    </source>
</evidence>
<reference evidence="3" key="1">
    <citation type="submission" date="2018-10" db="EMBL/GenBank/DDBJ databases">
        <title>Schaedlerella arabinophila gen. nov. sp. nov., isolated from the mouse intestinal tract and comparative analysis with the genome of the closely related altered Schaedler flora strain ASF502.</title>
        <authorList>
            <person name="Miyake S."/>
            <person name="Soh M."/>
            <person name="Seedorf H."/>
        </authorList>
    </citation>
    <scope>NUCLEOTIDE SEQUENCE [LARGE SCALE GENOMIC DNA]</scope>
    <source>
        <strain evidence="3">DSM 106076</strain>
    </source>
</reference>
<dbReference type="Gene3D" id="1.50.10.20">
    <property type="match status" value="1"/>
</dbReference>
<evidence type="ECO:0000313" key="4">
    <source>
        <dbReference type="Proteomes" id="UP000274920"/>
    </source>
</evidence>
<evidence type="ECO:0000313" key="3">
    <source>
        <dbReference type="EMBL" id="RRK34375.1"/>
    </source>
</evidence>
<feature type="domain" description="Lantibiotic biosynthesis protein dehydration" evidence="2">
    <location>
        <begin position="197"/>
        <end position="567"/>
    </location>
</feature>
<gene>
    <name evidence="3" type="primary">lanM</name>
    <name evidence="3" type="ORF">EBB54_25855</name>
</gene>
<dbReference type="InterPro" id="IPR007822">
    <property type="entry name" value="LANC-like"/>
</dbReference>
<dbReference type="InterPro" id="IPR017146">
    <property type="entry name" value="Lanti_2_LanM"/>
</dbReference>
<dbReference type="PIRSF" id="PIRSF037228">
    <property type="entry name" value="Lant_mod_RumM"/>
    <property type="match status" value="1"/>
</dbReference>
<feature type="binding site" evidence="1">
    <location>
        <position position="926"/>
    </location>
    <ligand>
        <name>Zn(2+)</name>
        <dbReference type="ChEBI" id="CHEBI:29105"/>
    </ligand>
</feature>
<dbReference type="Pfam" id="PF05147">
    <property type="entry name" value="LANC_like"/>
    <property type="match status" value="1"/>
</dbReference>
<dbReference type="Pfam" id="PF13575">
    <property type="entry name" value="DUF4135"/>
    <property type="match status" value="1"/>
</dbReference>
<name>A0A3R8R8E6_9FIRM</name>
<accession>A0A3R8R8E6</accession>
<dbReference type="GO" id="GO:0031179">
    <property type="term" value="P:peptide modification"/>
    <property type="evidence" value="ECO:0007669"/>
    <property type="project" value="InterPro"/>
</dbReference>
<dbReference type="SMART" id="SM01260">
    <property type="entry name" value="LANC_like"/>
    <property type="match status" value="1"/>
</dbReference>
<sequence length="1086" mass="126078">MIENIRSNTMGKNRSYLSERRYQNSIERKYDDKKLKYWEQVFGKDTFSRLLENDEKFRCYLNADKYEVEEDIAEELPVFLRNNSAVKHGRAKWTEGGAERALFFAEFYDQILEYGIDKLKKSLKKRGIEGNDSLEHDFGIHLVFQLQNICLRTLISEMHSYKQKGLLLGKNEKEEYNYFCSQIAGNVSFGESLFARFPVLCRCVEEKVGFLASYYAEVLAYFEKDREVLREMCGKAAEQYEAFKISKISGDFSDLHQKGKQVLKIQLEDGMELFYKPRSMENEKSYQKLLDWISMRTGTMQRSYPFLSFPDHSWSSAVEYKSCRTEEQLKQYYIRLGEQLFLAYLLGTKDLHYENIVASGEYPMMIDLENLVNIQHNRKRTTANDEVYYQLSQSVLFMGILPFYFRSLEWQGVDTSAVSGRGGQVYPFRIPSVMEAGTSEMYISYKNPVSEDARNRAMLNGEFCPPYLYEKELVHGFSMAYETVMKEKQAFSKELRKLQKIISRFLTADTQRYSMVLSSSYHPELLLDGADRELFMYTMWKGRKPCEEPMIKSEVECLLDGDIPYFYYALDSTALCTVQGETIERYFSEPAIDILFRRLALLDRKDLEKQCTYIQMSLALMPGRKEGYKNLVYPVRTWRLRHRKRLDIKLWIQRFTDRVLQYAVWNEAHTEVGWAVMQIDPYGSPAWNMKGMDMYLYCGLSGMLLLFYQLDSAEAPEEKSEEIHSIFQALKRQMFHYTDAGCVSQANLQSKNTGAYEGESSILYVYLALYSMSGENSYLDYAVKHAGIVCGLLDEDVKYDLLYGNAGEAQVLLYMFELTKDDTYLRMAERAVTILAGAAQKQDAGIGWITDRNMPPLGGMAHGNAGILMPVMQLWKLTGKSEYERLAEEIWQYENSLYDSELKNWTDIRGIDAASVPGEVGTVAWCHGAAGILLSRLFCCSLLSEVRPFCRDMGDGEEMAEKWQKRLRKEIKNAYQTSVQYWARESWSLCHGICGNLWILEWMELQEPENFGIRKEDIMQGEGILYGDEIRLLPQELVNPGVMNGYGGILYFLLHQDMMGKSGVNRKNKKMEDRKHSIHVQMLVLR</sequence>
<keyword evidence="4" id="KW-1185">Reference proteome</keyword>
<keyword evidence="1" id="KW-0479">Metal-binding</keyword>
<dbReference type="GO" id="GO:0046872">
    <property type="term" value="F:metal ion binding"/>
    <property type="evidence" value="ECO:0007669"/>
    <property type="project" value="UniProtKB-KW"/>
</dbReference>
<protein>
    <submittedName>
        <fullName evidence="3">Type 2 lantipeptide synthetase LanM</fullName>
    </submittedName>
</protein>
<dbReference type="AlphaFoldDB" id="A0A3R8R8E6"/>
<proteinExistence type="predicted"/>
<dbReference type="NCBIfam" id="TIGR03897">
    <property type="entry name" value="lanti_2_LanM"/>
    <property type="match status" value="1"/>
</dbReference>
<dbReference type="InterPro" id="IPR025410">
    <property type="entry name" value="Lant_dehyd"/>
</dbReference>
<keyword evidence="1" id="KW-0862">Zinc</keyword>
<dbReference type="SUPFAM" id="SSF158745">
    <property type="entry name" value="LanC-like"/>
    <property type="match status" value="1"/>
</dbReference>
<dbReference type="Proteomes" id="UP000274920">
    <property type="component" value="Unassembled WGS sequence"/>
</dbReference>
<dbReference type="EMBL" id="RHJS01000002">
    <property type="protein sequence ID" value="RRK34375.1"/>
    <property type="molecule type" value="Genomic_DNA"/>
</dbReference>
<evidence type="ECO:0000259" key="2">
    <source>
        <dbReference type="Pfam" id="PF13575"/>
    </source>
</evidence>
<organism evidence="3 4">
    <name type="scientific">Schaedlerella arabinosiphila</name>
    <dbReference type="NCBI Taxonomy" id="2044587"/>
    <lineage>
        <taxon>Bacteria</taxon>
        <taxon>Bacillati</taxon>
        <taxon>Bacillota</taxon>
        <taxon>Clostridia</taxon>
        <taxon>Lachnospirales</taxon>
        <taxon>Lachnospiraceae</taxon>
        <taxon>Schaedlerella</taxon>
    </lineage>
</organism>